<proteinExistence type="predicted"/>
<feature type="region of interest" description="Disordered" evidence="1">
    <location>
        <begin position="32"/>
        <end position="55"/>
    </location>
</feature>
<keyword evidence="3" id="KW-1185">Reference proteome</keyword>
<dbReference type="AlphaFoldDB" id="A0A9W7SMU1"/>
<comment type="caution">
    <text evidence="2">The sequence shown here is derived from an EMBL/GenBank/DDBJ whole genome shotgun (WGS) entry which is preliminary data.</text>
</comment>
<dbReference type="Proteomes" id="UP001138500">
    <property type="component" value="Unassembled WGS sequence"/>
</dbReference>
<dbReference type="InterPro" id="IPR025604">
    <property type="entry name" value="End3"/>
</dbReference>
<accession>A0A9W7SMU1</accession>
<reference evidence="2 3" key="2">
    <citation type="journal article" date="2021" name="Curr. Genet.">
        <title>Genetic response to nitrogen starvation in the aggressive Eucalyptus foliar pathogen Teratosphaeria destructans.</title>
        <authorList>
            <person name="Havenga M."/>
            <person name="Wingfield B.D."/>
            <person name="Wingfield M.J."/>
            <person name="Dreyer L.L."/>
            <person name="Roets F."/>
            <person name="Aylward J."/>
        </authorList>
    </citation>
    <scope>NUCLEOTIDE SEQUENCE [LARGE SCALE GENOMIC DNA]</scope>
    <source>
        <strain evidence="2">CMW44962</strain>
    </source>
</reference>
<evidence type="ECO:0000313" key="2">
    <source>
        <dbReference type="EMBL" id="KAH9824585.1"/>
    </source>
</evidence>
<gene>
    <name evidence="2" type="ORF">Tdes44962_MAKER04266</name>
</gene>
<evidence type="ECO:0000256" key="1">
    <source>
        <dbReference type="SAM" id="MobiDB-lite"/>
    </source>
</evidence>
<dbReference type="Pfam" id="PF12761">
    <property type="entry name" value="End3"/>
    <property type="match status" value="1"/>
</dbReference>
<dbReference type="GO" id="GO:0006897">
    <property type="term" value="P:endocytosis"/>
    <property type="evidence" value="ECO:0007669"/>
    <property type="project" value="InterPro"/>
</dbReference>
<evidence type="ECO:0000313" key="3">
    <source>
        <dbReference type="Proteomes" id="UP001138500"/>
    </source>
</evidence>
<sequence length="131" mass="15328">RPKGTDFSHAPRDAEWEEVQLKKQLRQIEDKMAKVEEAARRRRDRGGRREDSRPALVKRELEQLMDYKRRELRKLENAEGEVKTGQSLKAFQDDIAIVKEQVEGLEAHLRKREAVLQDLRDLIEAEKAGGR</sequence>
<dbReference type="EMBL" id="RIBY02002134">
    <property type="protein sequence ID" value="KAH9824585.1"/>
    <property type="molecule type" value="Genomic_DNA"/>
</dbReference>
<dbReference type="GO" id="GO:0007015">
    <property type="term" value="P:actin filament organization"/>
    <property type="evidence" value="ECO:0007669"/>
    <property type="project" value="InterPro"/>
</dbReference>
<name>A0A9W7SMU1_9PEZI</name>
<feature type="non-terminal residue" evidence="2">
    <location>
        <position position="1"/>
    </location>
</feature>
<protein>
    <submittedName>
        <fullName evidence="2">Actin cytoskeleton-regulatory complex protein end3</fullName>
    </submittedName>
</protein>
<organism evidence="2 3">
    <name type="scientific">Teratosphaeria destructans</name>
    <dbReference type="NCBI Taxonomy" id="418781"/>
    <lineage>
        <taxon>Eukaryota</taxon>
        <taxon>Fungi</taxon>
        <taxon>Dikarya</taxon>
        <taxon>Ascomycota</taxon>
        <taxon>Pezizomycotina</taxon>
        <taxon>Dothideomycetes</taxon>
        <taxon>Dothideomycetidae</taxon>
        <taxon>Mycosphaerellales</taxon>
        <taxon>Teratosphaeriaceae</taxon>
        <taxon>Teratosphaeria</taxon>
    </lineage>
</organism>
<reference evidence="2 3" key="1">
    <citation type="journal article" date="2018" name="IMA Fungus">
        <title>IMA Genome-F 10: Nine draft genome sequences of Claviceps purpurea s.lat., including C. arundinis, C. humidiphila, and C. cf. spartinae, pseudomolecules for the pitch canker pathogen Fusarium circinatum, draft genome of Davidsoniella eucalypti, Grosmannia galeiformis, Quambalaria eucalypti, and Teratosphaeria destructans.</title>
        <authorList>
            <person name="Wingfield B.D."/>
            <person name="Liu M."/>
            <person name="Nguyen H.D."/>
            <person name="Lane F.A."/>
            <person name="Morgan S.W."/>
            <person name="De Vos L."/>
            <person name="Wilken P.M."/>
            <person name="Duong T.A."/>
            <person name="Aylward J."/>
            <person name="Coetzee M.P."/>
            <person name="Dadej K."/>
            <person name="De Beer Z.W."/>
            <person name="Findlay W."/>
            <person name="Havenga M."/>
            <person name="Kolarik M."/>
            <person name="Menzies J.G."/>
            <person name="Naidoo K."/>
            <person name="Pochopski O."/>
            <person name="Shoukouhi P."/>
            <person name="Santana Q.C."/>
            <person name="Seifert K.A."/>
            <person name="Soal N."/>
            <person name="Steenkamp E.T."/>
            <person name="Tatham C.T."/>
            <person name="van der Nest M.A."/>
            <person name="Wingfield M.J."/>
        </authorList>
    </citation>
    <scope>NUCLEOTIDE SEQUENCE [LARGE SCALE GENOMIC DNA]</scope>
    <source>
        <strain evidence="2">CMW44962</strain>
    </source>
</reference>
<dbReference type="OrthoDB" id="1716625at2759"/>